<accession>A0AAE4F259</accession>
<proteinExistence type="predicted"/>
<evidence type="ECO:0000259" key="1">
    <source>
        <dbReference type="Pfam" id="PF18545"/>
    </source>
</evidence>
<name>A0AAE4F259_9EURY</name>
<keyword evidence="3" id="KW-1185">Reference proteome</keyword>
<dbReference type="Proteomes" id="UP001253439">
    <property type="component" value="Unassembled WGS sequence"/>
</dbReference>
<dbReference type="EMBL" id="JAMQOM010000017">
    <property type="protein sequence ID" value="MDS0223554.1"/>
    <property type="molecule type" value="Genomic_DNA"/>
</dbReference>
<organism evidence="2 3">
    <name type="scientific">Haloarcula terrestris</name>
    <dbReference type="NCBI Taxonomy" id="2950533"/>
    <lineage>
        <taxon>Archaea</taxon>
        <taxon>Methanobacteriati</taxon>
        <taxon>Methanobacteriota</taxon>
        <taxon>Stenosarchaea group</taxon>
        <taxon>Halobacteria</taxon>
        <taxon>Halobacteriales</taxon>
        <taxon>Haloarculaceae</taxon>
        <taxon>Haloarcula</taxon>
    </lineage>
</organism>
<gene>
    <name evidence="2" type="ORF">NDI54_19620</name>
</gene>
<reference evidence="2 3" key="1">
    <citation type="submission" date="2022-06" db="EMBL/GenBank/DDBJ databases">
        <title>Haloarcula sp. a new haloarchaeum isolate from saline soil.</title>
        <authorList>
            <person name="Strakova D."/>
            <person name="Galisteo C."/>
            <person name="Sanchez-Porro C."/>
            <person name="Ventosa A."/>
        </authorList>
    </citation>
    <scope>NUCLEOTIDE SEQUENCE [LARGE SCALE GENOMIC DNA]</scope>
    <source>
        <strain evidence="2 3">S1AR25-5A</strain>
    </source>
</reference>
<dbReference type="Pfam" id="PF18545">
    <property type="entry name" value="HalOD1"/>
    <property type="match status" value="1"/>
</dbReference>
<dbReference type="AlphaFoldDB" id="A0AAE4F259"/>
<dbReference type="RefSeq" id="WP_310898086.1">
    <property type="nucleotide sequence ID" value="NZ_JAMQOM010000017.1"/>
</dbReference>
<evidence type="ECO:0000313" key="2">
    <source>
        <dbReference type="EMBL" id="MDS0223554.1"/>
    </source>
</evidence>
<comment type="caution">
    <text evidence="2">The sequence shown here is derived from an EMBL/GenBank/DDBJ whole genome shotgun (WGS) entry which is preliminary data.</text>
</comment>
<protein>
    <recommendedName>
        <fullName evidence="1">Halobacterial output domain-containing protein</fullName>
    </recommendedName>
</protein>
<evidence type="ECO:0000313" key="3">
    <source>
        <dbReference type="Proteomes" id="UP001253439"/>
    </source>
</evidence>
<sequence>MDDDSESDDAVGNAGLFAETSEILSEVQYEPSSERDFTSVVVQAIATHTEDNMQTLRESPLQNHIDVGAVETLLFGSPPDQSTGPATQNVTFRYGDVLVTVRADGVIQLADIESSGEH</sequence>
<feature type="domain" description="Halobacterial output" evidence="1">
    <location>
        <begin position="36"/>
        <end position="108"/>
    </location>
</feature>
<dbReference type="InterPro" id="IPR040624">
    <property type="entry name" value="HalOD1"/>
</dbReference>